<dbReference type="Pfam" id="PF01596">
    <property type="entry name" value="Methyltransf_3"/>
    <property type="match status" value="1"/>
</dbReference>
<accession>A0A118K5F3</accession>
<dbReference type="GO" id="GO:0009809">
    <property type="term" value="P:lignin biosynthetic process"/>
    <property type="evidence" value="ECO:0007669"/>
    <property type="project" value="UniProtKB-KW"/>
</dbReference>
<dbReference type="EC" id="2.1.1.104" evidence="2"/>
<keyword evidence="3" id="KW-0489">Methyltransferase</keyword>
<dbReference type="Gramene" id="KVI08998">
    <property type="protein sequence ID" value="KVI08998"/>
    <property type="gene ID" value="Ccrd_012619"/>
</dbReference>
<keyword evidence="5" id="KW-0949">S-adenosyl-L-methionine</keyword>
<keyword evidence="6" id="KW-0479">Metal-binding</keyword>
<dbReference type="PANTHER" id="PTHR10509">
    <property type="entry name" value="O-METHYLTRANSFERASE-RELATED"/>
    <property type="match status" value="1"/>
</dbReference>
<dbReference type="Proteomes" id="UP000243975">
    <property type="component" value="Unassembled WGS sequence"/>
</dbReference>
<reference evidence="10 11" key="1">
    <citation type="journal article" date="2016" name="Sci. Rep.">
        <title>The genome sequence of the outbreeding globe artichoke constructed de novo incorporating a phase-aware low-pass sequencing strategy of F1 progeny.</title>
        <authorList>
            <person name="Scaglione D."/>
            <person name="Reyes-Chin-Wo S."/>
            <person name="Acquadro A."/>
            <person name="Froenicke L."/>
            <person name="Portis E."/>
            <person name="Beitel C."/>
            <person name="Tirone M."/>
            <person name="Mauro R."/>
            <person name="Lo Monaco A."/>
            <person name="Mauromicale G."/>
            <person name="Faccioli P."/>
            <person name="Cattivelli L."/>
            <person name="Rieseberg L."/>
            <person name="Michelmore R."/>
            <person name="Lanteri S."/>
        </authorList>
    </citation>
    <scope>NUCLEOTIDE SEQUENCE [LARGE SCALE GENOMIC DNA]</scope>
    <source>
        <strain evidence="10">2C</strain>
    </source>
</reference>
<evidence type="ECO:0000256" key="1">
    <source>
        <dbReference type="ARBA" id="ARBA00004928"/>
    </source>
</evidence>
<dbReference type="GO" id="GO:0046872">
    <property type="term" value="F:metal ion binding"/>
    <property type="evidence" value="ECO:0007669"/>
    <property type="project" value="UniProtKB-KW"/>
</dbReference>
<name>A0A118K5F3_CYNCS</name>
<dbReference type="InterPro" id="IPR029063">
    <property type="entry name" value="SAM-dependent_MTases_sf"/>
</dbReference>
<dbReference type="STRING" id="59895.A0A118K5F3"/>
<evidence type="ECO:0000256" key="9">
    <source>
        <dbReference type="ARBA" id="ARBA00049358"/>
    </source>
</evidence>
<comment type="caution">
    <text evidence="10">The sequence shown here is derived from an EMBL/GenBank/DDBJ whole genome shotgun (WGS) entry which is preliminary data.</text>
</comment>
<proteinExistence type="inferred from homology"/>
<dbReference type="EMBL" id="LEKV01001075">
    <property type="protein sequence ID" value="KVI08998.1"/>
    <property type="molecule type" value="Genomic_DNA"/>
</dbReference>
<organism evidence="10 11">
    <name type="scientific">Cynara cardunculus var. scolymus</name>
    <name type="common">Globe artichoke</name>
    <name type="synonym">Cynara scolymus</name>
    <dbReference type="NCBI Taxonomy" id="59895"/>
    <lineage>
        <taxon>Eukaryota</taxon>
        <taxon>Viridiplantae</taxon>
        <taxon>Streptophyta</taxon>
        <taxon>Embryophyta</taxon>
        <taxon>Tracheophyta</taxon>
        <taxon>Spermatophyta</taxon>
        <taxon>Magnoliopsida</taxon>
        <taxon>eudicotyledons</taxon>
        <taxon>Gunneridae</taxon>
        <taxon>Pentapetalae</taxon>
        <taxon>asterids</taxon>
        <taxon>campanulids</taxon>
        <taxon>Asterales</taxon>
        <taxon>Asteraceae</taxon>
        <taxon>Carduoideae</taxon>
        <taxon>Cardueae</taxon>
        <taxon>Carduinae</taxon>
        <taxon>Cynara</taxon>
    </lineage>
</organism>
<evidence type="ECO:0000256" key="4">
    <source>
        <dbReference type="ARBA" id="ARBA00022679"/>
    </source>
</evidence>
<dbReference type="AlphaFoldDB" id="A0A118K5F3"/>
<dbReference type="Gene3D" id="3.40.50.150">
    <property type="entry name" value="Vaccinia Virus protein VP39"/>
    <property type="match status" value="1"/>
</dbReference>
<protein>
    <recommendedName>
        <fullName evidence="2">caffeoyl-CoA O-methyltransferase</fullName>
        <ecNumber evidence="2">2.1.1.104</ecNumber>
    </recommendedName>
</protein>
<dbReference type="UniPathway" id="UPA00711"/>
<evidence type="ECO:0000256" key="2">
    <source>
        <dbReference type="ARBA" id="ARBA00012165"/>
    </source>
</evidence>
<evidence type="ECO:0000256" key="6">
    <source>
        <dbReference type="ARBA" id="ARBA00022723"/>
    </source>
</evidence>
<evidence type="ECO:0000313" key="10">
    <source>
        <dbReference type="EMBL" id="KVI08998.1"/>
    </source>
</evidence>
<dbReference type="GO" id="GO:0042409">
    <property type="term" value="F:caffeoyl-CoA O-methyltransferase activity"/>
    <property type="evidence" value="ECO:0007669"/>
    <property type="project" value="UniProtKB-EC"/>
</dbReference>
<evidence type="ECO:0000256" key="7">
    <source>
        <dbReference type="ARBA" id="ARBA00022733"/>
    </source>
</evidence>
<dbReference type="PANTHER" id="PTHR10509:SF74">
    <property type="entry name" value="CAFFEOYL-COA O-METHYLTRANSFERASE 2"/>
    <property type="match status" value="1"/>
</dbReference>
<comment type="similarity">
    <text evidence="8">Belongs to the class I-like SAM-binding methyltransferase superfamily. Cation-dependent O-methyltransferase family.</text>
</comment>
<keyword evidence="4" id="KW-0808">Transferase</keyword>
<dbReference type="InterPro" id="IPR050362">
    <property type="entry name" value="Cation-dep_OMT"/>
</dbReference>
<comment type="catalytic activity">
    <reaction evidence="9">
        <text>(E)-caffeoyl-CoA + S-adenosyl-L-methionine = (E)-feruloyl-CoA + S-adenosyl-L-homocysteine + H(+)</text>
        <dbReference type="Rhea" id="RHEA:16925"/>
        <dbReference type="ChEBI" id="CHEBI:15378"/>
        <dbReference type="ChEBI" id="CHEBI:57856"/>
        <dbReference type="ChEBI" id="CHEBI:59789"/>
        <dbReference type="ChEBI" id="CHEBI:87136"/>
        <dbReference type="ChEBI" id="CHEBI:87305"/>
        <dbReference type="EC" id="2.1.1.104"/>
    </reaction>
</comment>
<dbReference type="InterPro" id="IPR002935">
    <property type="entry name" value="SAM_O-MeTrfase"/>
</dbReference>
<evidence type="ECO:0000256" key="5">
    <source>
        <dbReference type="ARBA" id="ARBA00022691"/>
    </source>
</evidence>
<dbReference type="GO" id="GO:0032259">
    <property type="term" value="P:methylation"/>
    <property type="evidence" value="ECO:0007669"/>
    <property type="project" value="UniProtKB-KW"/>
</dbReference>
<keyword evidence="11" id="KW-1185">Reference proteome</keyword>
<dbReference type="SUPFAM" id="SSF53335">
    <property type="entry name" value="S-adenosyl-L-methionine-dependent methyltransferases"/>
    <property type="match status" value="1"/>
</dbReference>
<evidence type="ECO:0000256" key="3">
    <source>
        <dbReference type="ARBA" id="ARBA00022603"/>
    </source>
</evidence>
<keyword evidence="7" id="KW-0438">Lignin biosynthesis</keyword>
<evidence type="ECO:0000313" key="11">
    <source>
        <dbReference type="Proteomes" id="UP000243975"/>
    </source>
</evidence>
<comment type="pathway">
    <text evidence="1">Aromatic compound metabolism; phenylpropanoid biosynthesis.</text>
</comment>
<gene>
    <name evidence="10" type="ORF">Ccrd_012619</name>
</gene>
<evidence type="ECO:0000256" key="8">
    <source>
        <dbReference type="ARBA" id="ARBA00023453"/>
    </source>
</evidence>
<sequence>MLHRLFTSLLPSLPGDGKILALDINCENYEIFALLRKLVLLVKFYGSFDFIFVDADKDNYHKRLIDLVKIPGIIGYDNTL</sequence>